<dbReference type="Gene3D" id="3.90.79.10">
    <property type="entry name" value="Nucleoside Triphosphate Pyrophosphohydrolase"/>
    <property type="match status" value="1"/>
</dbReference>
<comment type="cofactor">
    <cofactor evidence="2">
        <name>Mg(2+)</name>
        <dbReference type="ChEBI" id="CHEBI:18420"/>
    </cofactor>
</comment>
<dbReference type="GO" id="GO:0016818">
    <property type="term" value="F:hydrolase activity, acting on acid anhydrides, in phosphorus-containing anhydrides"/>
    <property type="evidence" value="ECO:0007669"/>
    <property type="project" value="InterPro"/>
</dbReference>
<keyword evidence="6" id="KW-0479">Metal-binding</keyword>
<evidence type="ECO:0000256" key="9">
    <source>
        <dbReference type="ARBA" id="ARBA00023211"/>
    </source>
</evidence>
<protein>
    <submittedName>
        <fullName evidence="12">Nudix hydrolase domain-containing protein</fullName>
    </submittedName>
</protein>
<dbReference type="Proteomes" id="UP000095283">
    <property type="component" value="Unplaced"/>
</dbReference>
<evidence type="ECO:0000313" key="11">
    <source>
        <dbReference type="Proteomes" id="UP000095283"/>
    </source>
</evidence>
<dbReference type="InterPro" id="IPR000086">
    <property type="entry name" value="NUDIX_hydrolase_dom"/>
</dbReference>
<dbReference type="SUPFAM" id="SSF55811">
    <property type="entry name" value="Nudix"/>
    <property type="match status" value="1"/>
</dbReference>
<dbReference type="Gene3D" id="1.20.1280.170">
    <property type="entry name" value="Exocyst complex component Exo70"/>
    <property type="match status" value="2"/>
</dbReference>
<dbReference type="InterPro" id="IPR016159">
    <property type="entry name" value="Cullin_repeat-like_dom_sf"/>
</dbReference>
<dbReference type="PROSITE" id="PS51462">
    <property type="entry name" value="NUDIX"/>
    <property type="match status" value="1"/>
</dbReference>
<evidence type="ECO:0000256" key="3">
    <source>
        <dbReference type="ARBA" id="ARBA00005582"/>
    </source>
</evidence>
<evidence type="ECO:0000256" key="1">
    <source>
        <dbReference type="ARBA" id="ARBA00001936"/>
    </source>
</evidence>
<dbReference type="PANTHER" id="PTHR12318:SF0">
    <property type="entry name" value="ACYL-COENZYME A DIPHOSPHATASE NUDT19"/>
    <property type="match status" value="1"/>
</dbReference>
<keyword evidence="11" id="KW-1185">Reference proteome</keyword>
<comment type="similarity">
    <text evidence="3">Belongs to the Nudix hydrolase family.</text>
</comment>
<evidence type="ECO:0000256" key="8">
    <source>
        <dbReference type="ARBA" id="ARBA00022842"/>
    </source>
</evidence>
<name>A0A1I7XDB9_HETBA</name>
<dbReference type="InterPro" id="IPR039121">
    <property type="entry name" value="NUDT19"/>
</dbReference>
<comment type="cofactor">
    <cofactor evidence="1">
        <name>Mn(2+)</name>
        <dbReference type="ChEBI" id="CHEBI:29035"/>
    </cofactor>
</comment>
<dbReference type="AlphaFoldDB" id="A0A1I7XDB9"/>
<dbReference type="Pfam" id="PF03081">
    <property type="entry name" value="Exo70_C"/>
    <property type="match status" value="1"/>
</dbReference>
<dbReference type="WBParaSite" id="Hba_15346">
    <property type="protein sequence ID" value="Hba_15346"/>
    <property type="gene ID" value="Hba_15346"/>
</dbReference>
<organism evidence="11 12">
    <name type="scientific">Heterorhabditis bacteriophora</name>
    <name type="common">Entomopathogenic nematode worm</name>
    <dbReference type="NCBI Taxonomy" id="37862"/>
    <lineage>
        <taxon>Eukaryota</taxon>
        <taxon>Metazoa</taxon>
        <taxon>Ecdysozoa</taxon>
        <taxon>Nematoda</taxon>
        <taxon>Chromadorea</taxon>
        <taxon>Rhabditida</taxon>
        <taxon>Rhabditina</taxon>
        <taxon>Rhabditomorpha</taxon>
        <taxon>Strongyloidea</taxon>
        <taxon>Heterorhabditidae</taxon>
        <taxon>Heterorhabditis</taxon>
    </lineage>
</organism>
<evidence type="ECO:0000259" key="10">
    <source>
        <dbReference type="PROSITE" id="PS51462"/>
    </source>
</evidence>
<evidence type="ECO:0000256" key="2">
    <source>
        <dbReference type="ARBA" id="ARBA00001946"/>
    </source>
</evidence>
<dbReference type="GO" id="GO:0006887">
    <property type="term" value="P:exocytosis"/>
    <property type="evidence" value="ECO:0007669"/>
    <property type="project" value="InterPro"/>
</dbReference>
<evidence type="ECO:0000313" key="12">
    <source>
        <dbReference type="WBParaSite" id="Hba_15346"/>
    </source>
</evidence>
<sequence>MTSLNTDNITKKLIQEEEWLRNFQANVKKSAQLREGIEGTEVQVMILKGILTIWNVYNKQSNFSSHILITRIKLRTWYLFRSHFLKNKNVSLHILLQKIILETGYTVLEKEYRSVIQKNTVQADPVIVIESLDDQFELMGNRVKEIRSVRDVDELARLGVWLLERGRSRFLSHYSEIRKKIVFRELVYRPLEYVMRHVQRVVQESDGGVIPLLPLLRFLAAHQTRLHNLATNSMADIPFESLMRLLRVKASAYINEFVEKLRNDNNKFVPQDGNVHPITANTLNFLTTLTVHRHIVTHQLLSLTARQGQNTALLLPKLFARILSALGMTLKKKCENYDDINLSTLFLLNNYNYIAKALEDEEDGLLPVINEQNTQILSFYHSEINQCIQQYMRSWNLVVSTLQGIDRIGDDKIMLKNMLNLIFGNRYSSRRVIMGLCMMTSVAWKSASSVIVLSRSTGRVLMMRRGPEAKFMPNAFVFPGGVTTKSDEEIGPPTKVSALRELFEETGLLVTNKGVESAVHSPELKLLQDKTKYDSSLFRFVTKSPPVDQLIDWSTWLTPTSHSRRFLTSFFIININDESPVRMCEKEMSHYIWMKPSECLEKAFLGEISLPPPQVYELTRVDQV</sequence>
<keyword evidence="8" id="KW-0460">Magnesium</keyword>
<dbReference type="CDD" id="cd18870">
    <property type="entry name" value="NUDIX_AcylCoAdiphos_Nudt19"/>
    <property type="match status" value="1"/>
</dbReference>
<keyword evidence="5" id="KW-0813">Transport</keyword>
<keyword evidence="7" id="KW-0378">Hydrolase</keyword>
<evidence type="ECO:0000256" key="6">
    <source>
        <dbReference type="ARBA" id="ARBA00022723"/>
    </source>
</evidence>
<dbReference type="SUPFAM" id="SSF74788">
    <property type="entry name" value="Cullin repeat-like"/>
    <property type="match status" value="1"/>
</dbReference>
<evidence type="ECO:0000256" key="4">
    <source>
        <dbReference type="ARBA" id="ARBA00006756"/>
    </source>
</evidence>
<dbReference type="GO" id="GO:0000145">
    <property type="term" value="C:exocyst"/>
    <property type="evidence" value="ECO:0007669"/>
    <property type="project" value="InterPro"/>
</dbReference>
<reference evidence="12" key="1">
    <citation type="submission" date="2016-11" db="UniProtKB">
        <authorList>
            <consortium name="WormBaseParasite"/>
        </authorList>
    </citation>
    <scope>IDENTIFICATION</scope>
</reference>
<dbReference type="InterPro" id="IPR046364">
    <property type="entry name" value="Exo70_C"/>
</dbReference>
<keyword evidence="9" id="KW-0464">Manganese</keyword>
<dbReference type="GO" id="GO:0046872">
    <property type="term" value="F:metal ion binding"/>
    <property type="evidence" value="ECO:0007669"/>
    <property type="project" value="UniProtKB-KW"/>
</dbReference>
<dbReference type="GO" id="GO:0005739">
    <property type="term" value="C:mitochondrion"/>
    <property type="evidence" value="ECO:0007669"/>
    <property type="project" value="TreeGrafter"/>
</dbReference>
<feature type="domain" description="Nudix hydrolase" evidence="10">
    <location>
        <begin position="443"/>
        <end position="617"/>
    </location>
</feature>
<dbReference type="GO" id="GO:0005546">
    <property type="term" value="F:phosphatidylinositol-4,5-bisphosphate binding"/>
    <property type="evidence" value="ECO:0007669"/>
    <property type="project" value="InterPro"/>
</dbReference>
<comment type="similarity">
    <text evidence="4">Belongs to the EXO70 family.</text>
</comment>
<evidence type="ECO:0000256" key="7">
    <source>
        <dbReference type="ARBA" id="ARBA00022801"/>
    </source>
</evidence>
<accession>A0A1I7XDB9</accession>
<evidence type="ECO:0000256" key="5">
    <source>
        <dbReference type="ARBA" id="ARBA00022448"/>
    </source>
</evidence>
<dbReference type="PANTHER" id="PTHR12318">
    <property type="entry name" value="TESTOSTERONE-REGULATED PROTEIN RP2"/>
    <property type="match status" value="1"/>
</dbReference>
<proteinExistence type="inferred from homology"/>
<dbReference type="InterPro" id="IPR015797">
    <property type="entry name" value="NUDIX_hydrolase-like_dom_sf"/>
</dbReference>